<comment type="caution">
    <text evidence="2">The sequence shown here is derived from an EMBL/GenBank/DDBJ whole genome shotgun (WGS) entry which is preliminary data.</text>
</comment>
<dbReference type="PANTHER" id="PTHR46160:SF9">
    <property type="entry name" value="PROTEIN PRY2-RELATED"/>
    <property type="match status" value="1"/>
</dbReference>
<accession>A0A834C5E6</accession>
<evidence type="ECO:0000313" key="3">
    <source>
        <dbReference type="Proteomes" id="UP000646548"/>
    </source>
</evidence>
<feature type="non-terminal residue" evidence="2">
    <location>
        <position position="1"/>
    </location>
</feature>
<dbReference type="InterPro" id="IPR052749">
    <property type="entry name" value="Alpha-tectorin"/>
</dbReference>
<dbReference type="EMBL" id="WKFB01000486">
    <property type="protein sequence ID" value="KAF6721614.1"/>
    <property type="molecule type" value="Genomic_DNA"/>
</dbReference>
<proteinExistence type="predicted"/>
<dbReference type="InterPro" id="IPR003886">
    <property type="entry name" value="NIDO_dom"/>
</dbReference>
<dbReference type="Pfam" id="PF06119">
    <property type="entry name" value="NIDO"/>
    <property type="match status" value="1"/>
</dbReference>
<sequence>ETTFQAVLISGGQKSFVLMNYGVIASTFQNVQAGYDTINSVHHFTIPGSFSSSATGSNSIFRFNSNVNVTGRWGFETYSRPENQQCLFFSFLAYFYPISGTESSRSLDGSSPEIPLQRPFVYFGKEYNTIYAGYDTINSVHHFTIPGSFSSSATGSNSTFSLSSNVNVAGRWAFETNMTFFSFLAYFYPISGTESSRSDDGSSPKIPLQRPFVYFGKEYNTIYAGYDTINSVHHFTIPGSFSSSATGINSTFSLSSNVNVTGRWAFDIDSGPEDQVIKEYIMTLKVGIKPSSLNASQIEELVKEDASVTMLLPVLLLVLVGHTLASHFYGTVMTYYPKETQVDGSITVVVRFKMSYHSCLNLDSWICSGNCGNKNVTLHQIQTVSNENWCQEEGIMTRVLPNNTEFSLRFSGGDWIKDIINNVVSWSAVTQVELRNRSDTGKANISPQTTNLPSLRVPSNCPRDYNLLAFDPDGDEVKCRYGNSSEECANCNTSSVLTLSPWIQLYRLVPKESIYQNFCLQLHQTELN</sequence>
<dbReference type="Proteomes" id="UP000646548">
    <property type="component" value="Unassembled WGS sequence"/>
</dbReference>
<dbReference type="AlphaFoldDB" id="A0A834C5E6"/>
<feature type="domain" description="NIDO" evidence="1">
    <location>
        <begin position="1"/>
        <end position="80"/>
    </location>
</feature>
<evidence type="ECO:0000313" key="2">
    <source>
        <dbReference type="EMBL" id="KAF6721614.1"/>
    </source>
</evidence>
<dbReference type="PROSITE" id="PS51220">
    <property type="entry name" value="NIDO"/>
    <property type="match status" value="1"/>
</dbReference>
<evidence type="ECO:0000259" key="1">
    <source>
        <dbReference type="PROSITE" id="PS51220"/>
    </source>
</evidence>
<dbReference type="PANTHER" id="PTHR46160">
    <property type="entry name" value="ALPHA-TECTORIN-RELATED"/>
    <property type="match status" value="1"/>
</dbReference>
<protein>
    <recommendedName>
        <fullName evidence="1">NIDO domain-containing protein</fullName>
    </recommendedName>
</protein>
<dbReference type="GO" id="GO:0007160">
    <property type="term" value="P:cell-matrix adhesion"/>
    <property type="evidence" value="ECO:0007669"/>
    <property type="project" value="InterPro"/>
</dbReference>
<name>A0A834C5E6_ORYME</name>
<organism evidence="2 3">
    <name type="scientific">Oryzias melastigma</name>
    <name type="common">Marine medaka</name>
    <dbReference type="NCBI Taxonomy" id="30732"/>
    <lineage>
        <taxon>Eukaryota</taxon>
        <taxon>Metazoa</taxon>
        <taxon>Chordata</taxon>
        <taxon>Craniata</taxon>
        <taxon>Vertebrata</taxon>
        <taxon>Euteleostomi</taxon>
        <taxon>Actinopterygii</taxon>
        <taxon>Neopterygii</taxon>
        <taxon>Teleostei</taxon>
        <taxon>Neoteleostei</taxon>
        <taxon>Acanthomorphata</taxon>
        <taxon>Ovalentaria</taxon>
        <taxon>Atherinomorphae</taxon>
        <taxon>Beloniformes</taxon>
        <taxon>Adrianichthyidae</taxon>
        <taxon>Oryziinae</taxon>
        <taxon>Oryzias</taxon>
    </lineage>
</organism>
<reference evidence="2" key="1">
    <citation type="journal article" name="BMC Genomics">
        <title>Long-read sequencing and de novo genome assembly of marine medaka (Oryzias melastigma).</title>
        <authorList>
            <person name="Liang P."/>
            <person name="Saqib H.S.A."/>
            <person name="Ni X."/>
            <person name="Shen Y."/>
        </authorList>
    </citation>
    <scope>NUCLEOTIDE SEQUENCE</scope>
    <source>
        <strain evidence="2">Bigg-433</strain>
    </source>
</reference>
<gene>
    <name evidence="2" type="ORF">FQA47_022613</name>
</gene>